<evidence type="ECO:0000256" key="2">
    <source>
        <dbReference type="SAM" id="Phobius"/>
    </source>
</evidence>
<dbReference type="EMBL" id="CAMGYJ010000002">
    <property type="protein sequence ID" value="CAI0380611.1"/>
    <property type="molecule type" value="Genomic_DNA"/>
</dbReference>
<keyword evidence="2" id="KW-0812">Transmembrane</keyword>
<feature type="repeat" description="TPR" evidence="1">
    <location>
        <begin position="613"/>
        <end position="646"/>
    </location>
</feature>
<feature type="domain" description="Amidase" evidence="3">
    <location>
        <begin position="69"/>
        <end position="456"/>
    </location>
</feature>
<accession>A0AAV0H5R3</accession>
<dbReference type="InterPro" id="IPR011990">
    <property type="entry name" value="TPR-like_helical_dom_sf"/>
</dbReference>
<dbReference type="FunFam" id="3.90.1300.10:FF:000004">
    <property type="entry name" value="Outer envelope protein 64, mitochondrial"/>
    <property type="match status" value="1"/>
</dbReference>
<dbReference type="PROSITE" id="PS50293">
    <property type="entry name" value="TPR_REGION"/>
    <property type="match status" value="1"/>
</dbReference>
<dbReference type="Gene3D" id="3.90.1300.10">
    <property type="entry name" value="Amidase signature (AS) domain"/>
    <property type="match status" value="1"/>
</dbReference>
<dbReference type="SUPFAM" id="SSF75304">
    <property type="entry name" value="Amidase signature (AS) enzymes"/>
    <property type="match status" value="1"/>
</dbReference>
<name>A0AAV0H5R3_9ROSI</name>
<organism evidence="4 5">
    <name type="scientific">Linum tenue</name>
    <dbReference type="NCBI Taxonomy" id="586396"/>
    <lineage>
        <taxon>Eukaryota</taxon>
        <taxon>Viridiplantae</taxon>
        <taxon>Streptophyta</taxon>
        <taxon>Embryophyta</taxon>
        <taxon>Tracheophyta</taxon>
        <taxon>Spermatophyta</taxon>
        <taxon>Magnoliopsida</taxon>
        <taxon>eudicotyledons</taxon>
        <taxon>Gunneridae</taxon>
        <taxon>Pentapetalae</taxon>
        <taxon>rosids</taxon>
        <taxon>fabids</taxon>
        <taxon>Malpighiales</taxon>
        <taxon>Linaceae</taxon>
        <taxon>Linum</taxon>
    </lineage>
</organism>
<dbReference type="Gene3D" id="1.25.40.10">
    <property type="entry name" value="Tetratricopeptide repeat domain"/>
    <property type="match status" value="1"/>
</dbReference>
<evidence type="ECO:0000256" key="1">
    <source>
        <dbReference type="PROSITE-ProRule" id="PRU00339"/>
    </source>
</evidence>
<evidence type="ECO:0000259" key="3">
    <source>
        <dbReference type="Pfam" id="PF01425"/>
    </source>
</evidence>
<dbReference type="PANTHER" id="PTHR46310:SF5">
    <property type="entry name" value="OUTER ENVELOPE PROTEIN 64, CHLOROPLASTIC"/>
    <property type="match status" value="1"/>
</dbReference>
<reference evidence="4" key="1">
    <citation type="submission" date="2022-08" db="EMBL/GenBank/DDBJ databases">
        <authorList>
            <person name="Gutierrez-Valencia J."/>
        </authorList>
    </citation>
    <scope>NUCLEOTIDE SEQUENCE</scope>
</reference>
<keyword evidence="2" id="KW-0472">Membrane</keyword>
<dbReference type="PROSITE" id="PS50005">
    <property type="entry name" value="TPR"/>
    <property type="match status" value="1"/>
</dbReference>
<dbReference type="SMART" id="SM00028">
    <property type="entry name" value="TPR"/>
    <property type="match status" value="1"/>
</dbReference>
<dbReference type="SUPFAM" id="SSF48452">
    <property type="entry name" value="TPR-like"/>
    <property type="match status" value="1"/>
</dbReference>
<dbReference type="InterPro" id="IPR023631">
    <property type="entry name" value="Amidase_dom"/>
</dbReference>
<keyword evidence="1" id="KW-0802">TPR repeat</keyword>
<dbReference type="Pfam" id="PF01425">
    <property type="entry name" value="Amidase"/>
    <property type="match status" value="1"/>
</dbReference>
<protein>
    <recommendedName>
        <fullName evidence="3">Amidase domain-containing protein</fullName>
    </recommendedName>
</protein>
<dbReference type="InterPro" id="IPR019734">
    <property type="entry name" value="TPR_rpt"/>
</dbReference>
<keyword evidence="2" id="KW-1133">Transmembrane helix</keyword>
<proteinExistence type="predicted"/>
<evidence type="ECO:0000313" key="4">
    <source>
        <dbReference type="EMBL" id="CAI0380611.1"/>
    </source>
</evidence>
<evidence type="ECO:0000313" key="5">
    <source>
        <dbReference type="Proteomes" id="UP001154282"/>
    </source>
</evidence>
<feature type="transmembrane region" description="Helical" evidence="2">
    <location>
        <begin position="20"/>
        <end position="38"/>
    </location>
</feature>
<dbReference type="Proteomes" id="UP001154282">
    <property type="component" value="Unassembled WGS sequence"/>
</dbReference>
<keyword evidence="5" id="KW-1185">Reference proteome</keyword>
<comment type="caution">
    <text evidence="4">The sequence shown here is derived from an EMBL/GenBank/DDBJ whole genome shotgun (WGS) entry which is preliminary data.</text>
</comment>
<sequence>MGLTTMVSTSSSSSTAPSTRANILVLLGLGLAGILLLTRKLKRAVREDFGAFVQKLQLLPPPQPAPPKARHPLTDLTFAVSDVFDIEGFVTGCGHPDWASTHGVASKTAVVVSTLVDGGATCVGKTVVDELAYSINGENRHYGTPTNPVAPDRVPGGSSSGAAVAVAAKLVDFSLGVDTDGGVRAPAAFCGIIGFRPSYGALSNMGMLTISPSLDTVGLFASDPDVLRRVGHVLLQLPFGVQRKPRQIIIADDCFELFKIPFDKLAQALITSTVKLFGRQALKHEILEEFLCSNVPSLKKILTNKSDSKVKTSSLGMLAHIMQALHRYEFSDIHEEWLKMEKPVLDPLISAHLNDAGEISDTEIEKYRSVRNEMRAAINTLLKDDGILVIPTTFAHPPKLNAKELLSEDYMLRSFSLLSLASLSGCCQVTIPLGSHDKCPTSVSFIARQGGDRFLLDTLLSMYTSLQEQADVLATSNQSGRAGYPEISAEVAKEKFMLTIASLTIRETNHSKIGNGKRQLVIIQKPLNLMTEMQRTTATELQLILNLRGTWVILEAIVFVEHCGFFTSSWAYKGSCCEAFTKPRMIVRKLSTLTKRYLKTVDGFISFLIGQNVKAYLRRGTAREMLGYYKEAIEDFRYALVLEPTNKRAAASAERLRKFSR</sequence>
<dbReference type="AlphaFoldDB" id="A0AAV0H5R3"/>
<dbReference type="PANTHER" id="PTHR46310">
    <property type="entry name" value="AMIDASE 1"/>
    <property type="match status" value="1"/>
</dbReference>
<dbReference type="InterPro" id="IPR036928">
    <property type="entry name" value="AS_sf"/>
</dbReference>
<gene>
    <name evidence="4" type="ORF">LITE_LOCUS2751</name>
</gene>